<dbReference type="AlphaFoldDB" id="A0A3S9SVZ8"/>
<dbReference type="KEGG" id="aft:BBF96_03080"/>
<organism evidence="2 3">
    <name type="scientific">Anoxybacter fermentans</name>
    <dbReference type="NCBI Taxonomy" id="1323375"/>
    <lineage>
        <taxon>Bacteria</taxon>
        <taxon>Bacillati</taxon>
        <taxon>Bacillota</taxon>
        <taxon>Clostridia</taxon>
        <taxon>Halanaerobiales</taxon>
        <taxon>Anoxybacter</taxon>
    </lineage>
</organism>
<evidence type="ECO:0000313" key="2">
    <source>
        <dbReference type="EMBL" id="AZR72454.1"/>
    </source>
</evidence>
<keyword evidence="1" id="KW-1133">Transmembrane helix</keyword>
<dbReference type="RefSeq" id="WP_127015783.1">
    <property type="nucleotide sequence ID" value="NZ_CP016379.1"/>
</dbReference>
<keyword evidence="1" id="KW-0472">Membrane</keyword>
<evidence type="ECO:0000256" key="1">
    <source>
        <dbReference type="SAM" id="Phobius"/>
    </source>
</evidence>
<keyword evidence="3" id="KW-1185">Reference proteome</keyword>
<evidence type="ECO:0000313" key="3">
    <source>
        <dbReference type="Proteomes" id="UP000267250"/>
    </source>
</evidence>
<sequence>MFRKPYWMRRWRIGFRYRLMRKNLFFKNIFGVFLCLIGLGVILAAIPAWLYLVLFGTGILFSGFVILQKR</sequence>
<accession>A0A3S9SVZ8</accession>
<name>A0A3S9SVZ8_9FIRM</name>
<dbReference type="EMBL" id="CP016379">
    <property type="protein sequence ID" value="AZR72454.1"/>
    <property type="molecule type" value="Genomic_DNA"/>
</dbReference>
<protein>
    <submittedName>
        <fullName evidence="2">Uncharacterized protein</fullName>
    </submittedName>
</protein>
<feature type="transmembrane region" description="Helical" evidence="1">
    <location>
        <begin position="24"/>
        <end position="43"/>
    </location>
</feature>
<feature type="transmembrane region" description="Helical" evidence="1">
    <location>
        <begin position="49"/>
        <end position="67"/>
    </location>
</feature>
<proteinExistence type="predicted"/>
<reference evidence="2 3" key="1">
    <citation type="submission" date="2016-07" db="EMBL/GenBank/DDBJ databases">
        <title>Genome and transcriptome analysis of iron-reducing fermentative bacteria Anoxybacter fermentans.</title>
        <authorList>
            <person name="Zeng X."/>
            <person name="Shao Z."/>
        </authorList>
    </citation>
    <scope>NUCLEOTIDE SEQUENCE [LARGE SCALE GENOMIC DNA]</scope>
    <source>
        <strain evidence="2 3">DY22613</strain>
    </source>
</reference>
<keyword evidence="1" id="KW-0812">Transmembrane</keyword>
<gene>
    <name evidence="2" type="ORF">BBF96_03080</name>
</gene>
<dbReference type="Proteomes" id="UP000267250">
    <property type="component" value="Chromosome"/>
</dbReference>